<feature type="transmembrane region" description="Helical" evidence="1">
    <location>
        <begin position="51"/>
        <end position="72"/>
    </location>
</feature>
<sequence length="204" mass="23081">MIALTGNTTSWGAVAMLNRKEKAFNLGFLVVWIVLSLAPPVAWLSENLRSAGLLPVIGNYAVFALVFAYAWWGVTSFRYTRPRAFWSAAFAAGVPIYLYAGFIAWSGWLSLTRLALPFMVLIFFIVNPRWGPTWTRCPRSAWNHLARRTIRPVTIIGISPTEYLLDVERSANGSPALRVQRLLLRPRRKLTVVHHNTALVWLWG</sequence>
<reference evidence="2 3" key="1">
    <citation type="journal article" date="2019" name="ACS Chem. Biol.">
        <title>Identification and Mobilization of a Cryptic Antibiotic Biosynthesis Gene Locus from a Human-Pathogenic Nocardia Isolate.</title>
        <authorList>
            <person name="Herisse M."/>
            <person name="Ishida K."/>
            <person name="Porter J.L."/>
            <person name="Howden B."/>
            <person name="Hertweck C."/>
            <person name="Stinear T.P."/>
            <person name="Pidot S.J."/>
        </authorList>
    </citation>
    <scope>NUCLEOTIDE SEQUENCE [LARGE SCALE GENOMIC DNA]</scope>
    <source>
        <strain evidence="2 3">AUSMDU00024985</strain>
    </source>
</reference>
<keyword evidence="1" id="KW-0472">Membrane</keyword>
<keyword evidence="1" id="KW-1133">Transmembrane helix</keyword>
<feature type="transmembrane region" description="Helical" evidence="1">
    <location>
        <begin position="111"/>
        <end position="130"/>
    </location>
</feature>
<evidence type="ECO:0000313" key="2">
    <source>
        <dbReference type="EMBL" id="QIS05576.1"/>
    </source>
</evidence>
<dbReference type="EMBL" id="CP046171">
    <property type="protein sequence ID" value="QIS05576.1"/>
    <property type="molecule type" value="Genomic_DNA"/>
</dbReference>
<dbReference type="Proteomes" id="UP000501705">
    <property type="component" value="Chromosome"/>
</dbReference>
<organism evidence="2 3">
    <name type="scientific">Nocardia brasiliensis</name>
    <dbReference type="NCBI Taxonomy" id="37326"/>
    <lineage>
        <taxon>Bacteria</taxon>
        <taxon>Bacillati</taxon>
        <taxon>Actinomycetota</taxon>
        <taxon>Actinomycetes</taxon>
        <taxon>Mycobacteriales</taxon>
        <taxon>Nocardiaceae</taxon>
        <taxon>Nocardia</taxon>
    </lineage>
</organism>
<evidence type="ECO:0000256" key="1">
    <source>
        <dbReference type="SAM" id="Phobius"/>
    </source>
</evidence>
<evidence type="ECO:0000313" key="3">
    <source>
        <dbReference type="Proteomes" id="UP000501705"/>
    </source>
</evidence>
<gene>
    <name evidence="2" type="ORF">F5X71_27600</name>
</gene>
<dbReference type="RefSeq" id="WP_167464646.1">
    <property type="nucleotide sequence ID" value="NZ_CP046171.1"/>
</dbReference>
<keyword evidence="1" id="KW-0812">Transmembrane</keyword>
<feature type="transmembrane region" description="Helical" evidence="1">
    <location>
        <begin position="84"/>
        <end position="105"/>
    </location>
</feature>
<proteinExistence type="predicted"/>
<accession>A0A6G9XXE5</accession>
<dbReference type="AlphaFoldDB" id="A0A6G9XXE5"/>
<feature type="transmembrane region" description="Helical" evidence="1">
    <location>
        <begin position="26"/>
        <end position="45"/>
    </location>
</feature>
<protein>
    <submittedName>
        <fullName evidence="2">Uncharacterized protein</fullName>
    </submittedName>
</protein>
<name>A0A6G9XXE5_NOCBR</name>